<dbReference type="InterPro" id="IPR032675">
    <property type="entry name" value="LRR_dom_sf"/>
</dbReference>
<dbReference type="Gene3D" id="3.80.10.10">
    <property type="entry name" value="Ribonuclease Inhibitor"/>
    <property type="match status" value="1"/>
</dbReference>
<dbReference type="GeneID" id="2870403"/>
<name>Q5AXN6_EMENI</name>
<dbReference type="OrthoDB" id="5139510at2759"/>
<proteinExistence type="predicted"/>
<dbReference type="RefSeq" id="XP_664548.1">
    <property type="nucleotide sequence ID" value="XM_659456.1"/>
</dbReference>
<dbReference type="AlphaFoldDB" id="Q5AXN6"/>
<evidence type="ECO:0008006" key="3">
    <source>
        <dbReference type="Google" id="ProtNLM"/>
    </source>
</evidence>
<dbReference type="Proteomes" id="UP000000560">
    <property type="component" value="Chromosome I"/>
</dbReference>
<gene>
    <name evidence="1" type="ORF">ANIA_06944</name>
</gene>
<accession>Q5AXN6</accession>
<sequence>MIALRDRCCILRLPNELLESILRYAYPHVDGGMHSPIVQERRKERYRTLASWCLICRRLYPLVLSHLYGDLIVSCNPPEVQHESVSKLLHRSCRQNPALRGLCKRLTVYYHDYAASYQEELGNPLYYIANDFTTWFTGVRSLTLFELRDNERVWQLLRQGLCKFRSLTELSLRQTYRYDIDLWRVVDMINELAYPQLRTLALYGVTIRDSSAREKTQRKPRTSRIRSLKLQCFMGTPDDLTELFQWPEVLEEFHLQYMFGDNYSDGGAYDSWSLATLRSILIIHKSTLRSIKIRALNIRGLAGFDVREFERLEELSLSSSIICRLYKAWQHDDHTLSALVGPRLRSFELVLTLEDQQHCESLGDFGETEENWLRALAHFAIRKQYPLREIRIQFAPYKYETLDFDCRYPWDRMDDLDRELQLHGIRVHYSPPTVSRAEFEELLKDYFAK</sequence>
<dbReference type="VEuPathDB" id="FungiDB:AN6944"/>
<dbReference type="eggNOG" id="ENOG502S4F2">
    <property type="taxonomic scope" value="Eukaryota"/>
</dbReference>
<evidence type="ECO:0000313" key="1">
    <source>
        <dbReference type="EMBL" id="CBF71795.1"/>
    </source>
</evidence>
<keyword evidence="2" id="KW-1185">Reference proteome</keyword>
<organism evidence="1 2">
    <name type="scientific">Emericella nidulans (strain FGSC A4 / ATCC 38163 / CBS 112.46 / NRRL 194 / M139)</name>
    <name type="common">Aspergillus nidulans</name>
    <dbReference type="NCBI Taxonomy" id="227321"/>
    <lineage>
        <taxon>Eukaryota</taxon>
        <taxon>Fungi</taxon>
        <taxon>Dikarya</taxon>
        <taxon>Ascomycota</taxon>
        <taxon>Pezizomycotina</taxon>
        <taxon>Eurotiomycetes</taxon>
        <taxon>Eurotiomycetidae</taxon>
        <taxon>Eurotiales</taxon>
        <taxon>Aspergillaceae</taxon>
        <taxon>Aspergillus</taxon>
        <taxon>Aspergillus subgen. Nidulantes</taxon>
    </lineage>
</organism>
<accession>C8V378</accession>
<dbReference type="KEGG" id="ani:ANIA_06944"/>
<reference evidence="2" key="2">
    <citation type="journal article" date="2009" name="Fungal Genet. Biol.">
        <title>The 2008 update of the Aspergillus nidulans genome annotation: a community effort.</title>
        <authorList>
            <person name="Wortman J.R."/>
            <person name="Gilsenan J.M."/>
            <person name="Joardar V."/>
            <person name="Deegan J."/>
            <person name="Clutterbuck J."/>
            <person name="Andersen M.R."/>
            <person name="Archer D."/>
            <person name="Bencina M."/>
            <person name="Braus G."/>
            <person name="Coutinho P."/>
            <person name="von Dohren H."/>
            <person name="Doonan J."/>
            <person name="Driessen A.J."/>
            <person name="Durek P."/>
            <person name="Espeso E."/>
            <person name="Fekete E."/>
            <person name="Flipphi M."/>
            <person name="Estrada C.G."/>
            <person name="Geysens S."/>
            <person name="Goldman G."/>
            <person name="de Groot P.W."/>
            <person name="Hansen K."/>
            <person name="Harris S.D."/>
            <person name="Heinekamp T."/>
            <person name="Helmstaedt K."/>
            <person name="Henrissat B."/>
            <person name="Hofmann G."/>
            <person name="Homan T."/>
            <person name="Horio T."/>
            <person name="Horiuchi H."/>
            <person name="James S."/>
            <person name="Jones M."/>
            <person name="Karaffa L."/>
            <person name="Karanyi Z."/>
            <person name="Kato M."/>
            <person name="Keller N."/>
            <person name="Kelly D.E."/>
            <person name="Kiel J.A."/>
            <person name="Kim J.M."/>
            <person name="van der Klei I.J."/>
            <person name="Klis F.M."/>
            <person name="Kovalchuk A."/>
            <person name="Krasevec N."/>
            <person name="Kubicek C.P."/>
            <person name="Liu B."/>
            <person name="Maccabe A."/>
            <person name="Meyer V."/>
            <person name="Mirabito P."/>
            <person name="Miskei M."/>
            <person name="Mos M."/>
            <person name="Mullins J."/>
            <person name="Nelson D.R."/>
            <person name="Nielsen J."/>
            <person name="Oakley B.R."/>
            <person name="Osmani S.A."/>
            <person name="Pakula T."/>
            <person name="Paszewski A."/>
            <person name="Paulsen I."/>
            <person name="Pilsyk S."/>
            <person name="Pocsi I."/>
            <person name="Punt P.J."/>
            <person name="Ram A.F."/>
            <person name="Ren Q."/>
            <person name="Robellet X."/>
            <person name="Robson G."/>
            <person name="Seiboth B."/>
            <person name="van Solingen P."/>
            <person name="Specht T."/>
            <person name="Sun J."/>
            <person name="Taheri-Talesh N."/>
            <person name="Takeshita N."/>
            <person name="Ussery D."/>
            <person name="vanKuyk P.A."/>
            <person name="Visser H."/>
            <person name="van de Vondervoort P.J."/>
            <person name="de Vries R.P."/>
            <person name="Walton J."/>
            <person name="Xiang X."/>
            <person name="Xiong Y."/>
            <person name="Zeng A.P."/>
            <person name="Brandt B.W."/>
            <person name="Cornell M.J."/>
            <person name="van den Hondel C.A."/>
            <person name="Visser J."/>
            <person name="Oliver S.G."/>
            <person name="Turner G."/>
        </authorList>
    </citation>
    <scope>GENOME REANNOTATION</scope>
    <source>
        <strain evidence="2">FGSC A4 / ATCC 38163 / CBS 112.46 / NRRL 194 / M139</strain>
    </source>
</reference>
<reference evidence="2" key="1">
    <citation type="journal article" date="2005" name="Nature">
        <title>Sequencing of Aspergillus nidulans and comparative analysis with A. fumigatus and A. oryzae.</title>
        <authorList>
            <person name="Galagan J.E."/>
            <person name="Calvo S.E."/>
            <person name="Cuomo C."/>
            <person name="Ma L.J."/>
            <person name="Wortman J.R."/>
            <person name="Batzoglou S."/>
            <person name="Lee S.I."/>
            <person name="Basturkmen M."/>
            <person name="Spevak C.C."/>
            <person name="Clutterbuck J."/>
            <person name="Kapitonov V."/>
            <person name="Jurka J."/>
            <person name="Scazzocchio C."/>
            <person name="Farman M."/>
            <person name="Butler J."/>
            <person name="Purcell S."/>
            <person name="Harris S."/>
            <person name="Braus G.H."/>
            <person name="Draht O."/>
            <person name="Busch S."/>
            <person name="D'Enfert C."/>
            <person name="Bouchier C."/>
            <person name="Goldman G.H."/>
            <person name="Bell-Pedersen D."/>
            <person name="Griffiths-Jones S."/>
            <person name="Doonan J.H."/>
            <person name="Yu J."/>
            <person name="Vienken K."/>
            <person name="Pain A."/>
            <person name="Freitag M."/>
            <person name="Selker E.U."/>
            <person name="Archer D.B."/>
            <person name="Penalva M.A."/>
            <person name="Oakley B.R."/>
            <person name="Momany M."/>
            <person name="Tanaka T."/>
            <person name="Kumagai T."/>
            <person name="Asai K."/>
            <person name="Machida M."/>
            <person name="Nierman W.C."/>
            <person name="Denning D.W."/>
            <person name="Caddick M."/>
            <person name="Hynes M."/>
            <person name="Paoletti M."/>
            <person name="Fischer R."/>
            <person name="Miller B."/>
            <person name="Dyer P."/>
            <person name="Sachs M.S."/>
            <person name="Osmani S.A."/>
            <person name="Birren B.W."/>
        </authorList>
    </citation>
    <scope>NUCLEOTIDE SEQUENCE [LARGE SCALE GENOMIC DNA]</scope>
    <source>
        <strain evidence="2">FGSC A4 / ATCC 38163 / CBS 112.46 / NRRL 194 / M139</strain>
    </source>
</reference>
<dbReference type="InParanoid" id="Q5AXN6"/>
<dbReference type="EMBL" id="BN001301">
    <property type="protein sequence ID" value="CBF71795.1"/>
    <property type="molecule type" value="Genomic_DNA"/>
</dbReference>
<protein>
    <recommendedName>
        <fullName evidence="3">F-box domain-containing protein</fullName>
    </recommendedName>
</protein>
<dbReference type="SUPFAM" id="SSF52047">
    <property type="entry name" value="RNI-like"/>
    <property type="match status" value="1"/>
</dbReference>
<dbReference type="HOGENOM" id="CLU_051354_0_0_1"/>
<dbReference type="OMA" id="EAWTDFG"/>
<evidence type="ECO:0000313" key="2">
    <source>
        <dbReference type="Proteomes" id="UP000000560"/>
    </source>
</evidence>